<reference evidence="2 3" key="1">
    <citation type="submission" date="2022-12" db="EMBL/GenBank/DDBJ databases">
        <title>Two new species, Stenotrophomonas aracearum and Stenotrophomonas oahuensis, isolated from Anthurium (Araceae family) in Hawaii.</title>
        <authorList>
            <person name="Chunag S.C."/>
            <person name="Dobhal S."/>
            <person name="Alvarez A."/>
            <person name="Arif M."/>
        </authorList>
    </citation>
    <scope>NUCLEOTIDE SEQUENCE [LARGE SCALE GENOMIC DNA]</scope>
    <source>
        <strain evidence="2 3">A5586</strain>
    </source>
</reference>
<keyword evidence="3" id="KW-1185">Reference proteome</keyword>
<dbReference type="Proteomes" id="UP001302072">
    <property type="component" value="Chromosome"/>
</dbReference>
<feature type="region of interest" description="Disordered" evidence="1">
    <location>
        <begin position="158"/>
        <end position="228"/>
    </location>
</feature>
<dbReference type="EMBL" id="CP115541">
    <property type="protein sequence ID" value="WNH54366.1"/>
    <property type="molecule type" value="Genomic_DNA"/>
</dbReference>
<organism evidence="2 3">
    <name type="scientific">Stenotrophomonas oahuensis</name>
    <dbReference type="NCBI Taxonomy" id="3003271"/>
    <lineage>
        <taxon>Bacteria</taxon>
        <taxon>Pseudomonadati</taxon>
        <taxon>Pseudomonadota</taxon>
        <taxon>Gammaproteobacteria</taxon>
        <taxon>Lysobacterales</taxon>
        <taxon>Lysobacteraceae</taxon>
        <taxon>Stenotrophomonas</taxon>
    </lineage>
</organism>
<evidence type="ECO:0008006" key="4">
    <source>
        <dbReference type="Google" id="ProtNLM"/>
    </source>
</evidence>
<evidence type="ECO:0000256" key="1">
    <source>
        <dbReference type="SAM" id="MobiDB-lite"/>
    </source>
</evidence>
<feature type="compositionally biased region" description="Low complexity" evidence="1">
    <location>
        <begin position="161"/>
        <end position="175"/>
    </location>
</feature>
<accession>A0ABY9YU11</accession>
<evidence type="ECO:0000313" key="2">
    <source>
        <dbReference type="EMBL" id="WNH54366.1"/>
    </source>
</evidence>
<evidence type="ECO:0000313" key="3">
    <source>
        <dbReference type="Proteomes" id="UP001302072"/>
    </source>
</evidence>
<dbReference type="RefSeq" id="WP_311193467.1">
    <property type="nucleotide sequence ID" value="NZ_CP115541.1"/>
</dbReference>
<sequence length="270" mass="29358">MKRLILPLLATLALTGFKPYPPDPGRTEPVQLSIVDRDQGSELPYYSQRGQRWVAGQNGHPYSLRLTNRSPGRVLVVLSVDGLNVINGEVASLDQTGYVLEPWQSADITGWRKSRQEVAQFVFTDPGRSYASRTGRPDNIGVIGMAVFNEAPQFRPPVAPAAPMARQRAQAPAAESADRALSSVEVTGSAVASAPAPALGTGHGARESSYSGSTDFRRASRNPVQQVSVRYDSERNLIARGIMTRPRPVAGEPQAFPGQFVPDPPPYRWR</sequence>
<proteinExistence type="predicted"/>
<protein>
    <recommendedName>
        <fullName evidence="4">Secreted protein</fullName>
    </recommendedName>
</protein>
<name>A0ABY9YU11_9GAMM</name>
<gene>
    <name evidence="2" type="ORF">PDM29_08835</name>
</gene>
<feature type="region of interest" description="Disordered" evidence="1">
    <location>
        <begin position="245"/>
        <end position="270"/>
    </location>
</feature>